<feature type="domain" description="TNase-like" evidence="2">
    <location>
        <begin position="31"/>
        <end position="154"/>
    </location>
</feature>
<feature type="chain" id="PRO_5016085076" description="TNase-like domain-containing protein" evidence="1">
    <location>
        <begin position="22"/>
        <end position="155"/>
    </location>
</feature>
<evidence type="ECO:0000313" key="3">
    <source>
        <dbReference type="EMBL" id="AWU95597.1"/>
    </source>
</evidence>
<keyword evidence="1" id="KW-0732">Signal</keyword>
<dbReference type="Gene3D" id="2.40.50.90">
    <property type="match status" value="1"/>
</dbReference>
<accession>A0A2U9S9F0</accession>
<reference evidence="3 4" key="1">
    <citation type="submission" date="2018-06" db="EMBL/GenBank/DDBJ databases">
        <title>Complete genome sequencing of Azospirillum sp. M2T2B2.</title>
        <authorList>
            <person name="Heo J."/>
            <person name="Kim S.-J."/>
            <person name="Kwon S.-W."/>
            <person name="Anandham R."/>
        </authorList>
    </citation>
    <scope>NUCLEOTIDE SEQUENCE [LARGE SCALE GENOMIC DNA]</scope>
    <source>
        <strain evidence="3 4">M2T2B2</strain>
        <plasmid evidence="3 4">unnamed1</plasmid>
    </source>
</reference>
<dbReference type="Pfam" id="PF00565">
    <property type="entry name" value="SNase"/>
    <property type="match status" value="1"/>
</dbReference>
<keyword evidence="4" id="KW-1185">Reference proteome</keyword>
<dbReference type="InterPro" id="IPR035437">
    <property type="entry name" value="SNase_OB-fold_sf"/>
</dbReference>
<dbReference type="AlphaFoldDB" id="A0A2U9S9F0"/>
<evidence type="ECO:0000259" key="2">
    <source>
        <dbReference type="SMART" id="SM00318"/>
    </source>
</evidence>
<name>A0A2U9S9F0_9PROT</name>
<evidence type="ECO:0000313" key="4">
    <source>
        <dbReference type="Proteomes" id="UP000249605"/>
    </source>
</evidence>
<protein>
    <recommendedName>
        <fullName evidence="2">TNase-like domain-containing protein</fullName>
    </recommendedName>
</protein>
<evidence type="ECO:0000256" key="1">
    <source>
        <dbReference type="SAM" id="SignalP"/>
    </source>
</evidence>
<gene>
    <name evidence="3" type="ORF">DM194_14945</name>
</gene>
<geneLocation type="plasmid" evidence="3 4">
    <name>unnamed1</name>
</geneLocation>
<dbReference type="SUPFAM" id="SSF50199">
    <property type="entry name" value="Staphylococcal nuclease"/>
    <property type="match status" value="1"/>
</dbReference>
<dbReference type="KEGG" id="azm:DM194_14945"/>
<dbReference type="Proteomes" id="UP000249605">
    <property type="component" value="Plasmid unnamed1"/>
</dbReference>
<dbReference type="EMBL" id="CP029830">
    <property type="protein sequence ID" value="AWU95597.1"/>
    <property type="molecule type" value="Genomic_DNA"/>
</dbReference>
<keyword evidence="3" id="KW-0614">Plasmid</keyword>
<dbReference type="OrthoDB" id="9805504at2"/>
<sequence length="155" mass="16738">MSRRMNLPSAALRGFHLIALAAMMMPLAGHATLAAEISVIAGDRIEVEGRDIHLWGVRAPEADALCYGNGQGEPCARVSHRLLEALIGKDEVICIVKDSGPDKPVSAQCSVDGADLGNLMITSGWATDDRAESAGFYELQEQAARTERVGMWKYR</sequence>
<proteinExistence type="predicted"/>
<dbReference type="SMART" id="SM00318">
    <property type="entry name" value="SNc"/>
    <property type="match status" value="1"/>
</dbReference>
<organism evidence="3 4">
    <name type="scientific">Azospirillum ramasamyi</name>
    <dbReference type="NCBI Taxonomy" id="682998"/>
    <lineage>
        <taxon>Bacteria</taxon>
        <taxon>Pseudomonadati</taxon>
        <taxon>Pseudomonadota</taxon>
        <taxon>Alphaproteobacteria</taxon>
        <taxon>Rhodospirillales</taxon>
        <taxon>Azospirillaceae</taxon>
        <taxon>Azospirillum</taxon>
    </lineage>
</organism>
<feature type="signal peptide" evidence="1">
    <location>
        <begin position="1"/>
        <end position="21"/>
    </location>
</feature>
<dbReference type="InterPro" id="IPR016071">
    <property type="entry name" value="Staphylococal_nuclease_OB-fold"/>
</dbReference>